<protein>
    <submittedName>
        <fullName evidence="1">Uncharacterized protein</fullName>
    </submittedName>
</protein>
<keyword evidence="2" id="KW-1185">Reference proteome</keyword>
<evidence type="ECO:0000313" key="1">
    <source>
        <dbReference type="EnsemblMetazoa" id="ASTEI09897-PA"/>
    </source>
</evidence>
<dbReference type="EnsemblMetazoa" id="ASTEI09897-RA">
    <property type="protein sequence ID" value="ASTEI09897-PA"/>
    <property type="gene ID" value="ASTEI09897"/>
</dbReference>
<organism evidence="1 2">
    <name type="scientific">Anopheles stephensi</name>
    <name type="common">Indo-Pakistan malaria mosquito</name>
    <dbReference type="NCBI Taxonomy" id="30069"/>
    <lineage>
        <taxon>Eukaryota</taxon>
        <taxon>Metazoa</taxon>
        <taxon>Ecdysozoa</taxon>
        <taxon>Arthropoda</taxon>
        <taxon>Hexapoda</taxon>
        <taxon>Insecta</taxon>
        <taxon>Pterygota</taxon>
        <taxon>Neoptera</taxon>
        <taxon>Endopterygota</taxon>
        <taxon>Diptera</taxon>
        <taxon>Nematocera</taxon>
        <taxon>Culicoidea</taxon>
        <taxon>Culicidae</taxon>
        <taxon>Anophelinae</taxon>
        <taxon>Anopheles</taxon>
    </lineage>
</organism>
<sequence>MYRRDWPQHEIIYNWLQNYIEWLRIDRKLEKFVALSLNDTWRENGTFVIQIEYALSRNTRSFCICTTDVTISTPFQNKQ</sequence>
<proteinExistence type="predicted"/>
<dbReference type="STRING" id="30069.A0A182YN62"/>
<dbReference type="VEuPathDB" id="VectorBase:ASTEI09897"/>
<reference evidence="2" key="1">
    <citation type="journal article" date="2014" name="Genome Biol.">
        <title>Genome analysis of a major urban malaria vector mosquito, Anopheles stephensi.</title>
        <authorList>
            <person name="Jiang X."/>
            <person name="Peery A."/>
            <person name="Hall A.B."/>
            <person name="Sharma A."/>
            <person name="Chen X.G."/>
            <person name="Waterhouse R.M."/>
            <person name="Komissarov A."/>
            <person name="Riehle M.M."/>
            <person name="Shouche Y."/>
            <person name="Sharakhova M.V."/>
            <person name="Lawson D."/>
            <person name="Pakpour N."/>
            <person name="Arensburger P."/>
            <person name="Davidson V.L."/>
            <person name="Eiglmeier K."/>
            <person name="Emrich S."/>
            <person name="George P."/>
            <person name="Kennedy R.C."/>
            <person name="Mane S.P."/>
            <person name="Maslen G."/>
            <person name="Oringanje C."/>
            <person name="Qi Y."/>
            <person name="Settlage R."/>
            <person name="Tojo M."/>
            <person name="Tubio J.M."/>
            <person name="Unger M.F."/>
            <person name="Wang B."/>
            <person name="Vernick K.D."/>
            <person name="Ribeiro J.M."/>
            <person name="James A.A."/>
            <person name="Michel K."/>
            <person name="Riehle M.A."/>
            <person name="Luckhart S."/>
            <person name="Sharakhov I.V."/>
            <person name="Tu Z."/>
        </authorList>
    </citation>
    <scope>NUCLEOTIDE SEQUENCE [LARGE SCALE GENOMIC DNA]</scope>
    <source>
        <strain evidence="2">Indian</strain>
    </source>
</reference>
<name>A0A182YN62_ANOST</name>
<dbReference type="AlphaFoldDB" id="A0A182YN62"/>
<dbReference type="VEuPathDB" id="VectorBase:ASTEI20_039018"/>
<evidence type="ECO:0000313" key="2">
    <source>
        <dbReference type="Proteomes" id="UP000076408"/>
    </source>
</evidence>
<accession>A0A182YN62</accession>
<dbReference type="VEuPathDB" id="VectorBase:ASTE003201"/>
<dbReference type="Proteomes" id="UP000076408">
    <property type="component" value="Unassembled WGS sequence"/>
</dbReference>
<reference evidence="1" key="2">
    <citation type="submission" date="2020-05" db="UniProtKB">
        <authorList>
            <consortium name="EnsemblMetazoa"/>
        </authorList>
    </citation>
    <scope>IDENTIFICATION</scope>
    <source>
        <strain evidence="1">Indian</strain>
    </source>
</reference>